<reference evidence="3 4" key="1">
    <citation type="submission" date="2019-09" db="EMBL/GenBank/DDBJ databases">
        <title>Segnochrobactrum spirostomi gen. nov., sp. nov., isolated from the ciliate Spirostomum cf. yagiui and description of a novel family, Segnochrobactraceae fam. nov. within the order Rhizobiales of the class Alphaproteobacteria.</title>
        <authorList>
            <person name="Akter S."/>
            <person name="Shazib S.U.A."/>
            <person name="Shin M.K."/>
        </authorList>
    </citation>
    <scope>NUCLEOTIDE SEQUENCE [LARGE SCALE GENOMIC DNA]</scope>
    <source>
        <strain evidence="3 4">Sp-1</strain>
    </source>
</reference>
<dbReference type="InterPro" id="IPR006442">
    <property type="entry name" value="Antitoxin_Phd/YefM"/>
</dbReference>
<gene>
    <name evidence="3" type="ORF">F0357_02415</name>
</gene>
<dbReference type="EMBL" id="VWNA01000001">
    <property type="protein sequence ID" value="MQT11545.1"/>
    <property type="molecule type" value="Genomic_DNA"/>
</dbReference>
<dbReference type="InterPro" id="IPR036165">
    <property type="entry name" value="YefM-like_sf"/>
</dbReference>
<evidence type="ECO:0000313" key="3">
    <source>
        <dbReference type="EMBL" id="MQT11545.1"/>
    </source>
</evidence>
<sequence>MITVSLAEAKARLGELLEKAEAGEDVLVTRDGKAVARISAAETGKRPIDFEGLASLRASMPRLKRASSEILREVRDESR</sequence>
<keyword evidence="4" id="KW-1185">Reference proteome</keyword>
<dbReference type="SUPFAM" id="SSF143120">
    <property type="entry name" value="YefM-like"/>
    <property type="match status" value="1"/>
</dbReference>
<dbReference type="NCBIfam" id="TIGR01552">
    <property type="entry name" value="phd_fam"/>
    <property type="match status" value="1"/>
</dbReference>
<dbReference type="RefSeq" id="WP_208948180.1">
    <property type="nucleotide sequence ID" value="NZ_VWNA01000001.1"/>
</dbReference>
<proteinExistence type="inferred from homology"/>
<evidence type="ECO:0000313" key="4">
    <source>
        <dbReference type="Proteomes" id="UP000332515"/>
    </source>
</evidence>
<comment type="similarity">
    <text evidence="1 2">Belongs to the phD/YefM antitoxin family.</text>
</comment>
<evidence type="ECO:0000256" key="2">
    <source>
        <dbReference type="RuleBase" id="RU362080"/>
    </source>
</evidence>
<comment type="caution">
    <text evidence="3">The sequence shown here is derived from an EMBL/GenBank/DDBJ whole genome shotgun (WGS) entry which is preliminary data.</text>
</comment>
<organism evidence="3 4">
    <name type="scientific">Segnochrobactrum spirostomi</name>
    <dbReference type="NCBI Taxonomy" id="2608987"/>
    <lineage>
        <taxon>Bacteria</taxon>
        <taxon>Pseudomonadati</taxon>
        <taxon>Pseudomonadota</taxon>
        <taxon>Alphaproteobacteria</taxon>
        <taxon>Hyphomicrobiales</taxon>
        <taxon>Segnochrobactraceae</taxon>
        <taxon>Segnochrobactrum</taxon>
    </lineage>
</organism>
<name>A0A6A7XYK9_9HYPH</name>
<dbReference type="Gene3D" id="3.40.1620.10">
    <property type="entry name" value="YefM-like domain"/>
    <property type="match status" value="1"/>
</dbReference>
<accession>A0A6A7XYK9</accession>
<dbReference type="Proteomes" id="UP000332515">
    <property type="component" value="Unassembled WGS sequence"/>
</dbReference>
<dbReference type="AlphaFoldDB" id="A0A6A7XYK9"/>
<dbReference type="Pfam" id="PF02604">
    <property type="entry name" value="PhdYeFM_antitox"/>
    <property type="match status" value="1"/>
</dbReference>
<evidence type="ECO:0000256" key="1">
    <source>
        <dbReference type="ARBA" id="ARBA00009981"/>
    </source>
</evidence>
<protein>
    <recommendedName>
        <fullName evidence="2">Antitoxin</fullName>
    </recommendedName>
</protein>
<comment type="function">
    <text evidence="2">Antitoxin component of a type II toxin-antitoxin (TA) system.</text>
</comment>